<reference evidence="1" key="1">
    <citation type="submission" date="2022-03" db="EMBL/GenBank/DDBJ databases">
        <authorList>
            <person name="Brunel B."/>
        </authorList>
    </citation>
    <scope>NUCLEOTIDE SEQUENCE</scope>
    <source>
        <strain evidence="1">STM4922sample</strain>
    </source>
</reference>
<accession>A0ABM9DDI6</accession>
<evidence type="ECO:0000313" key="1">
    <source>
        <dbReference type="EMBL" id="CAH2394613.1"/>
    </source>
</evidence>
<dbReference type="EMBL" id="CAKXZS010000003">
    <property type="protein sequence ID" value="CAH2394613.1"/>
    <property type="molecule type" value="Genomic_DNA"/>
</dbReference>
<gene>
    <name evidence="1" type="ORF">MES4922_110057</name>
</gene>
<protein>
    <submittedName>
        <fullName evidence="1">Uncharacterized protein</fullName>
    </submittedName>
</protein>
<organism evidence="1 2">
    <name type="scientific">Mesorhizobium ventifaucium</name>
    <dbReference type="NCBI Taxonomy" id="666020"/>
    <lineage>
        <taxon>Bacteria</taxon>
        <taxon>Pseudomonadati</taxon>
        <taxon>Pseudomonadota</taxon>
        <taxon>Alphaproteobacteria</taxon>
        <taxon>Hyphomicrobiales</taxon>
        <taxon>Phyllobacteriaceae</taxon>
        <taxon>Mesorhizobium</taxon>
    </lineage>
</organism>
<dbReference type="Proteomes" id="UP001152604">
    <property type="component" value="Unassembled WGS sequence"/>
</dbReference>
<name>A0ABM9DDI6_9HYPH</name>
<sequence>MRRKNGPAGTTSFRPISASRQGYWDVHAQSFYLGSPLQRALARSGGSAMERILVLRSV</sequence>
<proteinExistence type="predicted"/>
<evidence type="ECO:0000313" key="2">
    <source>
        <dbReference type="Proteomes" id="UP001152604"/>
    </source>
</evidence>
<comment type="caution">
    <text evidence="1">The sequence shown here is derived from an EMBL/GenBank/DDBJ whole genome shotgun (WGS) entry which is preliminary data.</text>
</comment>
<keyword evidence="2" id="KW-1185">Reference proteome</keyword>